<evidence type="ECO:0000313" key="3">
    <source>
        <dbReference type="Proteomes" id="UP000245474"/>
    </source>
</evidence>
<sequence>MQVLAMMQVDAFTRRPYGGNPCAVVFDADDLSRGTMQTIAREMNLSETAFLMRSSRADFRARYFTPGEEIPLAGHPTIAAIYGLLSSGRLHREGACQVKLELQVGVIDIDITGAPGDPPLITMTQPRPEFLRVYEPQEVCPAFGLTPDDLLPDVPVQTVSTGTPQLMIPVRSLHSLRRVHLDHVLYAQLREFGDFFSAHLFTPEGVEHGDTFARHFGVPPEMTEDPFTGSATGGMAAYLWHHQLIRHPHFTAEQGHWMGRPGEALVEVIGQPEYVQAVRVGGHATEILEGSLLVPDETP</sequence>
<dbReference type="EMBL" id="QFFI01000019">
    <property type="protein sequence ID" value="PWG62414.1"/>
    <property type="molecule type" value="Genomic_DNA"/>
</dbReference>
<dbReference type="SUPFAM" id="SSF54506">
    <property type="entry name" value="Diaminopimelate epimerase-like"/>
    <property type="match status" value="1"/>
</dbReference>
<dbReference type="PIRSF" id="PIRSF016184">
    <property type="entry name" value="PhzC_PhzF"/>
    <property type="match status" value="1"/>
</dbReference>
<dbReference type="Proteomes" id="UP000245474">
    <property type="component" value="Unassembled WGS sequence"/>
</dbReference>
<feature type="active site" evidence="1">
    <location>
        <position position="47"/>
    </location>
</feature>
<dbReference type="OrthoDB" id="9788221at2"/>
<comment type="caution">
    <text evidence="2">The sequence shown here is derived from an EMBL/GenBank/DDBJ whole genome shotgun (WGS) entry which is preliminary data.</text>
</comment>
<dbReference type="NCBIfam" id="TIGR00654">
    <property type="entry name" value="PhzF_family"/>
    <property type="match status" value="1"/>
</dbReference>
<organism evidence="2 3">
    <name type="scientific">Sediminicurvatus halobius</name>
    <dbReference type="NCBI Taxonomy" id="2182432"/>
    <lineage>
        <taxon>Bacteria</taxon>
        <taxon>Pseudomonadati</taxon>
        <taxon>Pseudomonadota</taxon>
        <taxon>Gammaproteobacteria</taxon>
        <taxon>Chromatiales</taxon>
        <taxon>Ectothiorhodospiraceae</taxon>
        <taxon>Sediminicurvatus</taxon>
    </lineage>
</organism>
<dbReference type="PANTHER" id="PTHR13774">
    <property type="entry name" value="PHENAZINE BIOSYNTHESIS PROTEIN"/>
    <property type="match status" value="1"/>
</dbReference>
<reference evidence="2 3" key="1">
    <citation type="submission" date="2018-05" db="EMBL/GenBank/DDBJ databases">
        <title>Spiribacter halobius sp. nov., a moderately halophilic bacterium isolated from marine solar saltern.</title>
        <authorList>
            <person name="Zheng W.-S."/>
            <person name="Lu D.-C."/>
            <person name="Du Z.-J."/>
        </authorList>
    </citation>
    <scope>NUCLEOTIDE SEQUENCE [LARGE SCALE GENOMIC DNA]</scope>
    <source>
        <strain evidence="2 3">E85</strain>
    </source>
</reference>
<dbReference type="AlphaFoldDB" id="A0A2U2N0C4"/>
<dbReference type="RefSeq" id="WP_109679155.1">
    <property type="nucleotide sequence ID" value="NZ_CP086615.1"/>
</dbReference>
<dbReference type="InterPro" id="IPR003719">
    <property type="entry name" value="Phenazine_PhzF-like"/>
</dbReference>
<proteinExistence type="predicted"/>
<gene>
    <name evidence="2" type="ORF">DEM34_12380</name>
</gene>
<protein>
    <submittedName>
        <fullName evidence="2">PhzF family phenazine biosynthesis protein</fullName>
    </submittedName>
</protein>
<evidence type="ECO:0000256" key="1">
    <source>
        <dbReference type="PIRSR" id="PIRSR016184-1"/>
    </source>
</evidence>
<dbReference type="GO" id="GO:0005737">
    <property type="term" value="C:cytoplasm"/>
    <property type="evidence" value="ECO:0007669"/>
    <property type="project" value="TreeGrafter"/>
</dbReference>
<accession>A0A2U2N0C4</accession>
<keyword evidence="3" id="KW-1185">Reference proteome</keyword>
<dbReference type="GO" id="GO:0016853">
    <property type="term" value="F:isomerase activity"/>
    <property type="evidence" value="ECO:0007669"/>
    <property type="project" value="TreeGrafter"/>
</dbReference>
<dbReference type="Gene3D" id="3.10.310.10">
    <property type="entry name" value="Diaminopimelate Epimerase, Chain A, domain 1"/>
    <property type="match status" value="2"/>
</dbReference>
<dbReference type="Pfam" id="PF02567">
    <property type="entry name" value="PhzC-PhzF"/>
    <property type="match status" value="1"/>
</dbReference>
<name>A0A2U2N0C4_9GAMM</name>
<evidence type="ECO:0000313" key="2">
    <source>
        <dbReference type="EMBL" id="PWG62414.1"/>
    </source>
</evidence>